<dbReference type="PANTHER" id="PTHR11645">
    <property type="entry name" value="PYRROLINE-5-CARBOXYLATE REDUCTASE"/>
    <property type="match status" value="1"/>
</dbReference>
<organism evidence="15 16">
    <name type="scientific">Corynebacterium gerontici</name>
    <dbReference type="NCBI Taxonomy" id="2079234"/>
    <lineage>
        <taxon>Bacteria</taxon>
        <taxon>Bacillati</taxon>
        <taxon>Actinomycetota</taxon>
        <taxon>Actinomycetes</taxon>
        <taxon>Mycobacteriales</taxon>
        <taxon>Corynebacteriaceae</taxon>
        <taxon>Corynebacterium</taxon>
    </lineage>
</organism>
<dbReference type="Gene3D" id="1.10.3730.10">
    <property type="entry name" value="ProC C-terminal domain-like"/>
    <property type="match status" value="1"/>
</dbReference>
<feature type="binding site" evidence="11">
    <location>
        <position position="55"/>
    </location>
    <ligand>
        <name>NADPH</name>
        <dbReference type="ChEBI" id="CHEBI:57783"/>
    </ligand>
</feature>
<proteinExistence type="inferred from homology"/>
<evidence type="ECO:0000259" key="14">
    <source>
        <dbReference type="Pfam" id="PF14748"/>
    </source>
</evidence>
<dbReference type="FunFam" id="3.40.50.720:FF:000190">
    <property type="entry name" value="Pyrroline-5-carboxylate reductase"/>
    <property type="match status" value="1"/>
</dbReference>
<evidence type="ECO:0000256" key="11">
    <source>
        <dbReference type="PIRSR" id="PIRSR000193-1"/>
    </source>
</evidence>
<evidence type="ECO:0000256" key="2">
    <source>
        <dbReference type="ARBA" id="ARBA00005525"/>
    </source>
</evidence>
<protein>
    <recommendedName>
        <fullName evidence="9 10">Pyrroline-5-carboxylate reductase</fullName>
        <shortName evidence="9">P5C reductase</shortName>
        <shortName evidence="9">P5CR</shortName>
        <ecNumber evidence="9 10">1.5.1.2</ecNumber>
    </recommendedName>
    <alternativeName>
        <fullName evidence="9">PCA reductase</fullName>
    </alternativeName>
</protein>
<evidence type="ECO:0000313" key="16">
    <source>
        <dbReference type="Proteomes" id="UP000271587"/>
    </source>
</evidence>
<dbReference type="AlphaFoldDB" id="A0A3G6J881"/>
<dbReference type="KEGG" id="cgk:CGERO_09735"/>
<dbReference type="InterPro" id="IPR036291">
    <property type="entry name" value="NAD(P)-bd_dom_sf"/>
</dbReference>
<dbReference type="InterPro" id="IPR053790">
    <property type="entry name" value="P5CR-like_CS"/>
</dbReference>
<dbReference type="EC" id="1.5.1.2" evidence="9 10"/>
<dbReference type="OrthoDB" id="9805754at2"/>
<evidence type="ECO:0000256" key="3">
    <source>
        <dbReference type="ARBA" id="ARBA00022490"/>
    </source>
</evidence>
<dbReference type="InterPro" id="IPR029036">
    <property type="entry name" value="P5CR_dimer"/>
</dbReference>
<dbReference type="Gene3D" id="3.40.50.720">
    <property type="entry name" value="NAD(P)-binding Rossmann-like Domain"/>
    <property type="match status" value="1"/>
</dbReference>
<dbReference type="GO" id="GO:0004735">
    <property type="term" value="F:pyrroline-5-carboxylate reductase activity"/>
    <property type="evidence" value="ECO:0007669"/>
    <property type="project" value="UniProtKB-UniRule"/>
</dbReference>
<dbReference type="UniPathway" id="UPA00098">
    <property type="reaction ID" value="UER00361"/>
</dbReference>
<dbReference type="NCBIfam" id="TIGR00112">
    <property type="entry name" value="proC"/>
    <property type="match status" value="1"/>
</dbReference>
<dbReference type="Pfam" id="PF03807">
    <property type="entry name" value="F420_oxidored"/>
    <property type="match status" value="1"/>
</dbReference>
<dbReference type="InterPro" id="IPR008927">
    <property type="entry name" value="6-PGluconate_DH-like_C_sf"/>
</dbReference>
<dbReference type="InterPro" id="IPR000304">
    <property type="entry name" value="Pyrroline-COOH_reductase"/>
</dbReference>
<evidence type="ECO:0000256" key="8">
    <source>
        <dbReference type="ARBA" id="ARBA00058118"/>
    </source>
</evidence>
<dbReference type="GO" id="GO:0005737">
    <property type="term" value="C:cytoplasm"/>
    <property type="evidence" value="ECO:0007669"/>
    <property type="project" value="UniProtKB-SubCell"/>
</dbReference>
<keyword evidence="7 9" id="KW-0560">Oxidoreductase</keyword>
<dbReference type="EMBL" id="CP033897">
    <property type="protein sequence ID" value="AZA12234.1"/>
    <property type="molecule type" value="Genomic_DNA"/>
</dbReference>
<evidence type="ECO:0000256" key="6">
    <source>
        <dbReference type="ARBA" id="ARBA00022857"/>
    </source>
</evidence>
<evidence type="ECO:0000256" key="10">
    <source>
        <dbReference type="NCBIfam" id="TIGR00112"/>
    </source>
</evidence>
<keyword evidence="6 9" id="KW-0521">NADP</keyword>
<gene>
    <name evidence="9 15" type="primary">proC</name>
    <name evidence="15" type="ORF">CGERO_09735</name>
</gene>
<evidence type="ECO:0000256" key="7">
    <source>
        <dbReference type="ARBA" id="ARBA00023002"/>
    </source>
</evidence>
<comment type="similarity">
    <text evidence="2 9 12">Belongs to the pyrroline-5-carboxylate reductase family.</text>
</comment>
<keyword evidence="16" id="KW-1185">Reference proteome</keyword>
<comment type="catalytic activity">
    <reaction evidence="9 12">
        <text>L-proline + NADP(+) = (S)-1-pyrroline-5-carboxylate + NADPH + 2 H(+)</text>
        <dbReference type="Rhea" id="RHEA:14109"/>
        <dbReference type="ChEBI" id="CHEBI:15378"/>
        <dbReference type="ChEBI" id="CHEBI:17388"/>
        <dbReference type="ChEBI" id="CHEBI:57783"/>
        <dbReference type="ChEBI" id="CHEBI:58349"/>
        <dbReference type="ChEBI" id="CHEBI:60039"/>
        <dbReference type="EC" id="1.5.1.2"/>
    </reaction>
</comment>
<dbReference type="HAMAP" id="MF_01925">
    <property type="entry name" value="P5C_reductase"/>
    <property type="match status" value="1"/>
</dbReference>
<feature type="domain" description="Pyrroline-5-carboxylate reductase catalytic N-terminal" evidence="13">
    <location>
        <begin position="3"/>
        <end position="99"/>
    </location>
</feature>
<evidence type="ECO:0000259" key="13">
    <source>
        <dbReference type="Pfam" id="PF03807"/>
    </source>
</evidence>
<name>A0A3G6J881_9CORY</name>
<comment type="function">
    <text evidence="8 9">Catalyzes the reduction of 1-pyrroline-5-carboxylate (PCA) to L-proline.</text>
</comment>
<comment type="pathway">
    <text evidence="9 12">Amino-acid biosynthesis; L-proline biosynthesis; L-proline from L-glutamate 5-semialdehyde: step 1/1.</text>
</comment>
<dbReference type="InterPro" id="IPR028939">
    <property type="entry name" value="P5C_Rdtase_cat_N"/>
</dbReference>
<evidence type="ECO:0000256" key="1">
    <source>
        <dbReference type="ARBA" id="ARBA00004496"/>
    </source>
</evidence>
<keyword evidence="5 9" id="KW-0641">Proline biosynthesis</keyword>
<evidence type="ECO:0000313" key="15">
    <source>
        <dbReference type="EMBL" id="AZA12234.1"/>
    </source>
</evidence>
<dbReference type="SUPFAM" id="SSF48179">
    <property type="entry name" value="6-phosphogluconate dehydrogenase C-terminal domain-like"/>
    <property type="match status" value="1"/>
</dbReference>
<evidence type="ECO:0000256" key="5">
    <source>
        <dbReference type="ARBA" id="ARBA00022650"/>
    </source>
</evidence>
<dbReference type="SUPFAM" id="SSF51735">
    <property type="entry name" value="NAD(P)-binding Rossmann-fold domains"/>
    <property type="match status" value="1"/>
</dbReference>
<dbReference type="PIRSF" id="PIRSF000193">
    <property type="entry name" value="Pyrrol-5-carb_rd"/>
    <property type="match status" value="1"/>
</dbReference>
<dbReference type="RefSeq" id="WP_123935428.1">
    <property type="nucleotide sequence ID" value="NZ_CP033897.1"/>
</dbReference>
<keyword evidence="4 9" id="KW-0028">Amino-acid biosynthesis</keyword>
<sequence length="268" mass="27944">MSTVAIIGGGKIGEALLAGLIAGGMSPKRIHVANRRKERGQELKEQYGIQPFEENAAAADGVDVVFLCVKPKQLVAVVDEIAETVDNNDATIVVSMAAGVKSAAIEEVLAAGTPVLRVMPNTPMLVGKGMSAVAPGRFADDENVEQVRKLLQTVGEVAVIDESDMDAVIAMSGSSPAYLFLFVEAMIDAGVDLGLPRDVAKTLATQSMYGAATMLKETGEEPAQLRANVSSPGGTTIAALRSLEESGLRGMVYRAAEAAAQRNAEMGK</sequence>
<dbReference type="PANTHER" id="PTHR11645:SF0">
    <property type="entry name" value="PYRROLINE-5-CARBOXYLATE REDUCTASE 3"/>
    <property type="match status" value="1"/>
</dbReference>
<dbReference type="PROSITE" id="PS00521">
    <property type="entry name" value="P5CR"/>
    <property type="match status" value="1"/>
</dbReference>
<keyword evidence="3 9" id="KW-0963">Cytoplasm</keyword>
<comment type="subcellular location">
    <subcellularLocation>
        <location evidence="1 9">Cytoplasm</location>
    </subcellularLocation>
</comment>
<comment type="catalytic activity">
    <reaction evidence="9">
        <text>L-proline + NAD(+) = (S)-1-pyrroline-5-carboxylate + NADH + 2 H(+)</text>
        <dbReference type="Rhea" id="RHEA:14105"/>
        <dbReference type="ChEBI" id="CHEBI:15378"/>
        <dbReference type="ChEBI" id="CHEBI:17388"/>
        <dbReference type="ChEBI" id="CHEBI:57540"/>
        <dbReference type="ChEBI" id="CHEBI:57945"/>
        <dbReference type="ChEBI" id="CHEBI:60039"/>
        <dbReference type="EC" id="1.5.1.2"/>
    </reaction>
</comment>
<accession>A0A3G6J881</accession>
<dbReference type="Proteomes" id="UP000271587">
    <property type="component" value="Chromosome"/>
</dbReference>
<evidence type="ECO:0000256" key="12">
    <source>
        <dbReference type="RuleBase" id="RU003903"/>
    </source>
</evidence>
<evidence type="ECO:0000256" key="9">
    <source>
        <dbReference type="HAMAP-Rule" id="MF_01925"/>
    </source>
</evidence>
<dbReference type="Pfam" id="PF14748">
    <property type="entry name" value="P5CR_dimer"/>
    <property type="match status" value="1"/>
</dbReference>
<dbReference type="FunFam" id="1.10.3730.10:FF:000001">
    <property type="entry name" value="Pyrroline-5-carboxylate reductase"/>
    <property type="match status" value="1"/>
</dbReference>
<dbReference type="GO" id="GO:0055129">
    <property type="term" value="P:L-proline biosynthetic process"/>
    <property type="evidence" value="ECO:0007669"/>
    <property type="project" value="UniProtKB-UniRule"/>
</dbReference>
<evidence type="ECO:0000256" key="4">
    <source>
        <dbReference type="ARBA" id="ARBA00022605"/>
    </source>
</evidence>
<feature type="domain" description="Pyrroline-5-carboxylate reductase dimerisation" evidence="14">
    <location>
        <begin position="162"/>
        <end position="266"/>
    </location>
</feature>
<reference evidence="15 16" key="1">
    <citation type="submission" date="2018-11" db="EMBL/GenBank/DDBJ databases">
        <authorList>
            <person name="Kleinhagauer T."/>
            <person name="Glaeser S.P."/>
            <person name="Spergser J."/>
            <person name="Ruckert C."/>
            <person name="Kaempfer P."/>
            <person name="Busse H.-J."/>
        </authorList>
    </citation>
    <scope>NUCLEOTIDE SEQUENCE [LARGE SCALE GENOMIC DNA]</scope>
    <source>
        <strain evidence="15 16">W8</strain>
    </source>
</reference>